<evidence type="ECO:0000256" key="2">
    <source>
        <dbReference type="ARBA" id="ARBA00034247"/>
    </source>
</evidence>
<dbReference type="PANTHER" id="PTHR45138:SF9">
    <property type="entry name" value="DIGUANYLATE CYCLASE DGCM-RELATED"/>
    <property type="match status" value="1"/>
</dbReference>
<dbReference type="InterPro" id="IPR029787">
    <property type="entry name" value="Nucleotide_cyclase"/>
</dbReference>
<gene>
    <name evidence="5" type="ORF">AWB77_06015</name>
</gene>
<dbReference type="EC" id="2.7.7.65" evidence="1"/>
<name>A0A158DZB5_9BURK</name>
<feature type="transmembrane region" description="Helical" evidence="3">
    <location>
        <begin position="184"/>
        <end position="203"/>
    </location>
</feature>
<evidence type="ECO:0000313" key="6">
    <source>
        <dbReference type="Proteomes" id="UP000054903"/>
    </source>
</evidence>
<dbReference type="FunFam" id="3.30.70.270:FF:000001">
    <property type="entry name" value="Diguanylate cyclase domain protein"/>
    <property type="match status" value="1"/>
</dbReference>
<feature type="transmembrane region" description="Helical" evidence="3">
    <location>
        <begin position="95"/>
        <end position="113"/>
    </location>
</feature>
<feature type="transmembrane region" description="Helical" evidence="3">
    <location>
        <begin position="154"/>
        <end position="178"/>
    </location>
</feature>
<dbReference type="GO" id="GO:0052621">
    <property type="term" value="F:diguanylate cyclase activity"/>
    <property type="evidence" value="ECO:0007669"/>
    <property type="project" value="UniProtKB-EC"/>
</dbReference>
<dbReference type="SMART" id="SM00267">
    <property type="entry name" value="GGDEF"/>
    <property type="match status" value="1"/>
</dbReference>
<keyword evidence="3" id="KW-0472">Membrane</keyword>
<organism evidence="5 6">
    <name type="scientific">Caballeronia fortuita</name>
    <dbReference type="NCBI Taxonomy" id="1777138"/>
    <lineage>
        <taxon>Bacteria</taxon>
        <taxon>Pseudomonadati</taxon>
        <taxon>Pseudomonadota</taxon>
        <taxon>Betaproteobacteria</taxon>
        <taxon>Burkholderiales</taxon>
        <taxon>Burkholderiaceae</taxon>
        <taxon>Caballeronia</taxon>
    </lineage>
</organism>
<protein>
    <recommendedName>
        <fullName evidence="1">diguanylate cyclase</fullName>
        <ecNumber evidence="1">2.7.7.65</ecNumber>
    </recommendedName>
</protein>
<evidence type="ECO:0000259" key="4">
    <source>
        <dbReference type="PROSITE" id="PS50887"/>
    </source>
</evidence>
<dbReference type="InterPro" id="IPR000160">
    <property type="entry name" value="GGDEF_dom"/>
</dbReference>
<feature type="transmembrane region" description="Helical" evidence="3">
    <location>
        <begin position="62"/>
        <end position="83"/>
    </location>
</feature>
<proteinExistence type="predicted"/>
<dbReference type="InterPro" id="IPR043128">
    <property type="entry name" value="Rev_trsase/Diguanyl_cyclase"/>
</dbReference>
<dbReference type="Proteomes" id="UP000054903">
    <property type="component" value="Unassembled WGS sequence"/>
</dbReference>
<feature type="transmembrane region" description="Helical" evidence="3">
    <location>
        <begin position="6"/>
        <end position="25"/>
    </location>
</feature>
<comment type="catalytic activity">
    <reaction evidence="2">
        <text>2 GTP = 3',3'-c-di-GMP + 2 diphosphate</text>
        <dbReference type="Rhea" id="RHEA:24898"/>
        <dbReference type="ChEBI" id="CHEBI:33019"/>
        <dbReference type="ChEBI" id="CHEBI:37565"/>
        <dbReference type="ChEBI" id="CHEBI:58805"/>
        <dbReference type="EC" id="2.7.7.65"/>
    </reaction>
</comment>
<comment type="caution">
    <text evidence="5">The sequence shown here is derived from an EMBL/GenBank/DDBJ whole genome shotgun (WGS) entry which is preliminary data.</text>
</comment>
<evidence type="ECO:0000256" key="3">
    <source>
        <dbReference type="SAM" id="Phobius"/>
    </source>
</evidence>
<dbReference type="Pfam" id="PF00990">
    <property type="entry name" value="GGDEF"/>
    <property type="match status" value="1"/>
</dbReference>
<feature type="transmembrane region" description="Helical" evidence="3">
    <location>
        <begin position="119"/>
        <end position="142"/>
    </location>
</feature>
<dbReference type="PANTHER" id="PTHR45138">
    <property type="entry name" value="REGULATORY COMPONENTS OF SENSORY TRANSDUCTION SYSTEM"/>
    <property type="match status" value="1"/>
</dbReference>
<accession>A0A158DZB5</accession>
<dbReference type="RefSeq" id="WP_082852780.1">
    <property type="nucleotide sequence ID" value="NZ_FCNX02000020.1"/>
</dbReference>
<evidence type="ECO:0000313" key="5">
    <source>
        <dbReference type="EMBL" id="SAK99760.1"/>
    </source>
</evidence>
<reference evidence="5" key="1">
    <citation type="submission" date="2016-01" db="EMBL/GenBank/DDBJ databases">
        <authorList>
            <person name="Peeters C."/>
        </authorList>
    </citation>
    <scope>NUCLEOTIDE SEQUENCE</scope>
    <source>
        <strain evidence="5">LMG 29320</strain>
    </source>
</reference>
<keyword evidence="3" id="KW-1133">Transmembrane helix</keyword>
<dbReference type="InterPro" id="IPR050469">
    <property type="entry name" value="Diguanylate_Cyclase"/>
</dbReference>
<evidence type="ECO:0000256" key="1">
    <source>
        <dbReference type="ARBA" id="ARBA00012528"/>
    </source>
</evidence>
<dbReference type="NCBIfam" id="TIGR00254">
    <property type="entry name" value="GGDEF"/>
    <property type="match status" value="1"/>
</dbReference>
<feature type="transmembrane region" description="Helical" evidence="3">
    <location>
        <begin position="37"/>
        <end position="56"/>
    </location>
</feature>
<keyword evidence="6" id="KW-1185">Reference proteome</keyword>
<dbReference type="Gene3D" id="3.30.70.270">
    <property type="match status" value="1"/>
</dbReference>
<dbReference type="CDD" id="cd01949">
    <property type="entry name" value="GGDEF"/>
    <property type="match status" value="1"/>
</dbReference>
<dbReference type="OrthoDB" id="9813903at2"/>
<dbReference type="EMBL" id="FCNX02000020">
    <property type="protein sequence ID" value="SAK99760.1"/>
    <property type="molecule type" value="Genomic_DNA"/>
</dbReference>
<dbReference type="AlphaFoldDB" id="A0A158DZB5"/>
<dbReference type="STRING" id="1777138.AWB77_06015"/>
<feature type="domain" description="GGDEF" evidence="4">
    <location>
        <begin position="253"/>
        <end position="387"/>
    </location>
</feature>
<sequence length="426" mass="45728">MRVDLITLYLLAIGTLLASSGLTLWERRSYPRRKRELGVLAAGYATLALGCATASIRHDVPGLPGVAGSALANLIIVGGYLLNLQGVALLNGRRYGRISVVILSMLALAWVIAGKRGEAVMWAYVSATPIAVVCGLTARELLGTRDSKWKQSRNLAVAVTGTHALFYAFRVTILPWLAASFGPHVLAIVGQATMYEGVLYSVVLPMTLLRLARDEAHADLRRESQTDYLTGLGNRRWFFEEGASAIRDSNAFAPVCCLALDLDHFKAINDRFGHEAGDEVLKSFSRTLRNVLGRDVILARIGGEEFAALLPGHENARAKDLAEAVVRRFAQTVTRAAGGVEISATVSIGMARFGTDDDTLAKVLAAADRALYSAKSRGGNRLEIASTKLDAVKGDNVRDLTAASTGAKAVERSDESSNLACYPLDK</sequence>
<dbReference type="PROSITE" id="PS50887">
    <property type="entry name" value="GGDEF"/>
    <property type="match status" value="1"/>
</dbReference>
<dbReference type="SUPFAM" id="SSF55073">
    <property type="entry name" value="Nucleotide cyclase"/>
    <property type="match status" value="1"/>
</dbReference>
<keyword evidence="3" id="KW-0812">Transmembrane</keyword>